<reference evidence="2 3" key="1">
    <citation type="submission" date="2018-05" db="EMBL/GenBank/DDBJ databases">
        <title>Draft genome sequence of Rhodanobacter denitrificans Yn1 isolated from gold copper mine.</title>
        <authorList>
            <person name="Yang N."/>
            <person name="Mazhar H.S."/>
            <person name="Rensing C."/>
        </authorList>
    </citation>
    <scope>NUCLEOTIDE SEQUENCE [LARGE SCALE GENOMIC DNA]</scope>
    <source>
        <strain evidence="2 3">Yn1</strain>
    </source>
</reference>
<dbReference type="GO" id="GO:0008703">
    <property type="term" value="F:5-amino-6-(5-phosphoribosylamino)uracil reductase activity"/>
    <property type="evidence" value="ECO:0007669"/>
    <property type="project" value="InterPro"/>
</dbReference>
<feature type="domain" description="Bacterial bifunctional deaminase-reductase C-terminal" evidence="1">
    <location>
        <begin position="3"/>
        <end position="206"/>
    </location>
</feature>
<dbReference type="Pfam" id="PF01872">
    <property type="entry name" value="RibD_C"/>
    <property type="match status" value="1"/>
</dbReference>
<name>A0A368KHD8_9GAMM</name>
<evidence type="ECO:0000313" key="3">
    <source>
        <dbReference type="Proteomes" id="UP000252387"/>
    </source>
</evidence>
<dbReference type="GO" id="GO:0009231">
    <property type="term" value="P:riboflavin biosynthetic process"/>
    <property type="evidence" value="ECO:0007669"/>
    <property type="project" value="InterPro"/>
</dbReference>
<protein>
    <submittedName>
        <fullName evidence="2">Dihydrofolate reductase</fullName>
    </submittedName>
</protein>
<evidence type="ECO:0000259" key="1">
    <source>
        <dbReference type="Pfam" id="PF01872"/>
    </source>
</evidence>
<dbReference type="Gene3D" id="3.40.430.10">
    <property type="entry name" value="Dihydrofolate Reductase, subunit A"/>
    <property type="match status" value="1"/>
</dbReference>
<dbReference type="EMBL" id="QFWQ01000002">
    <property type="protein sequence ID" value="RCS31322.1"/>
    <property type="molecule type" value="Genomic_DNA"/>
</dbReference>
<dbReference type="OrthoDB" id="9782335at2"/>
<sequence>MKRKLVLKMSVSLDGFVCGPNGEADWIFRSSGGADSTAWVLDTLVGAGVHVMGSRSYHDMAAFWPYSDMTIAPPMNDIPKVIFSRQGITHGPQADRTTAALAEAQARNAQRHGVTPTAAVLRSWAEPTVASGDLAEEILRLKAQPGNFILAHGGARFAQSLVASGLIDEYRLAIHPVVLGQGQPLFCALRSPVDLRLVSVTPFASGAMAAIYQPA</sequence>
<proteinExistence type="predicted"/>
<dbReference type="AlphaFoldDB" id="A0A368KHD8"/>
<dbReference type="SUPFAM" id="SSF53597">
    <property type="entry name" value="Dihydrofolate reductase-like"/>
    <property type="match status" value="1"/>
</dbReference>
<dbReference type="InterPro" id="IPR024072">
    <property type="entry name" value="DHFR-like_dom_sf"/>
</dbReference>
<accession>A0A368KHD8</accession>
<keyword evidence="3" id="KW-1185">Reference proteome</keyword>
<dbReference type="InterPro" id="IPR002734">
    <property type="entry name" value="RibDG_C"/>
</dbReference>
<comment type="caution">
    <text evidence="2">The sequence shown here is derived from an EMBL/GenBank/DDBJ whole genome shotgun (WGS) entry which is preliminary data.</text>
</comment>
<evidence type="ECO:0000313" key="2">
    <source>
        <dbReference type="EMBL" id="RCS31322.1"/>
    </source>
</evidence>
<dbReference type="Proteomes" id="UP000252387">
    <property type="component" value="Unassembled WGS sequence"/>
</dbReference>
<dbReference type="InterPro" id="IPR050765">
    <property type="entry name" value="Riboflavin_Biosynth_HTPR"/>
</dbReference>
<organism evidence="2 3">
    <name type="scientific">Rhodanobacter denitrificans</name>
    <dbReference type="NCBI Taxonomy" id="666685"/>
    <lineage>
        <taxon>Bacteria</taxon>
        <taxon>Pseudomonadati</taxon>
        <taxon>Pseudomonadota</taxon>
        <taxon>Gammaproteobacteria</taxon>
        <taxon>Lysobacterales</taxon>
        <taxon>Rhodanobacteraceae</taxon>
        <taxon>Rhodanobacter</taxon>
    </lineage>
</organism>
<gene>
    <name evidence="2" type="ORF">DEO45_01180</name>
</gene>
<dbReference type="PANTHER" id="PTHR38011">
    <property type="entry name" value="DIHYDROFOLATE REDUCTASE FAMILY PROTEIN (AFU_ORTHOLOGUE AFUA_8G06820)"/>
    <property type="match status" value="1"/>
</dbReference>
<dbReference type="PANTHER" id="PTHR38011:SF11">
    <property type="entry name" value="2,5-DIAMINO-6-RIBOSYLAMINO-4(3H)-PYRIMIDINONE 5'-PHOSPHATE REDUCTASE"/>
    <property type="match status" value="1"/>
</dbReference>